<feature type="domain" description="Heterokaryon incompatibility" evidence="1">
    <location>
        <begin position="196"/>
        <end position="355"/>
    </location>
</feature>
<dbReference type="PANTHER" id="PTHR33112">
    <property type="entry name" value="DOMAIN PROTEIN, PUTATIVE-RELATED"/>
    <property type="match status" value="1"/>
</dbReference>
<gene>
    <name evidence="2" type="ORF">NEMBOFW57_000304</name>
</gene>
<reference evidence="2" key="1">
    <citation type="submission" date="2023-02" db="EMBL/GenBank/DDBJ databases">
        <authorList>
            <person name="Palmer J.M."/>
        </authorList>
    </citation>
    <scope>NUCLEOTIDE SEQUENCE</scope>
    <source>
        <strain evidence="2">FW57</strain>
    </source>
</reference>
<name>A0AAD4EZM7_9PEZI</name>
<comment type="caution">
    <text evidence="2">The sequence shown here is derived from an EMBL/GenBank/DDBJ whole genome shotgun (WGS) entry which is preliminary data.</text>
</comment>
<dbReference type="PANTHER" id="PTHR33112:SF8">
    <property type="entry name" value="HETEROKARYON INCOMPATIBILITY DOMAIN-CONTAINING PROTEIN"/>
    <property type="match status" value="1"/>
</dbReference>
<dbReference type="Pfam" id="PF06985">
    <property type="entry name" value="HET"/>
    <property type="match status" value="1"/>
</dbReference>
<keyword evidence="3" id="KW-1185">Reference proteome</keyword>
<protein>
    <recommendedName>
        <fullName evidence="1">Heterokaryon incompatibility domain-containing protein</fullName>
    </recommendedName>
</protein>
<dbReference type="EMBL" id="JAHCVI010000001">
    <property type="protein sequence ID" value="KAG7290305.1"/>
    <property type="molecule type" value="Genomic_DNA"/>
</dbReference>
<evidence type="ECO:0000313" key="3">
    <source>
        <dbReference type="Proteomes" id="UP001197093"/>
    </source>
</evidence>
<dbReference type="AlphaFoldDB" id="A0AAD4EZM7"/>
<dbReference type="Proteomes" id="UP001197093">
    <property type="component" value="Unassembled WGS sequence"/>
</dbReference>
<accession>A0AAD4EZM7</accession>
<dbReference type="InterPro" id="IPR010730">
    <property type="entry name" value="HET"/>
</dbReference>
<sequence length="721" mass="81405">MALGDLRDAALCEDCRAIQVLGPECRSRFSHLRFSEIRANASTCRLCKLLVEALEPSWHPAYPHAVVDRKRLSSEDRLDRESAAVNVFVWAHPQVPNDAQYLVAYLSYAGLDHGICTIRIFRSQAWMREDWTKWKDSTDPFNHGKQFPPVLLDLGVGDEPLDGGRIEFDPERPVRLVSTRDARPIRIPNGMVWFPYAALSHRWGPSTEACRTTKENAPGRFSEGIKVSSLCKTFQDAILIALEMGLPYIWIDTLCIIQDDEDDWKSQSAYMDDIYMNSLLTISAHSYPDPGDSGSGFLDLAFASEGSDPVPLGTMASTALSATPANDTLYARHDQMFEVSIYNSPLSPRGWILQERLLSPRIIHFFPSQLYYESRQFGIVRAEDRTPALRDPDQLREAVFRRDNNPGATPMDWFRVVERYSACRLTQPGDKLIAVSGIAKHFQKGSGVTYLAGLWSDRAAKGLLWLARGPRLTRRAGRAPSWSWASVDGPVRYPALLLQRPFRVLPTLQVVWSRGTTLEEPKHIMGAESNIKSLHVAAYVRRATLSHDWIRKRNTLLSHYPLDWKGQVPADLDEFGVYREVKDDNGSGVGWASLDEDEAGERPLAGSDVYTAIVATEEAWVLRSDARNVLYHTYPPTAEYNAFYATGKVEATFTSPTFDPPMVSSGAEERELVMIYWTILLRPEDPSNVGDASAKFTRVGFAQIFERRWQRPDDWRSLELV</sequence>
<evidence type="ECO:0000259" key="1">
    <source>
        <dbReference type="Pfam" id="PF06985"/>
    </source>
</evidence>
<organism evidence="2 3">
    <name type="scientific">Staphylotrichum longicolle</name>
    <dbReference type="NCBI Taxonomy" id="669026"/>
    <lineage>
        <taxon>Eukaryota</taxon>
        <taxon>Fungi</taxon>
        <taxon>Dikarya</taxon>
        <taxon>Ascomycota</taxon>
        <taxon>Pezizomycotina</taxon>
        <taxon>Sordariomycetes</taxon>
        <taxon>Sordariomycetidae</taxon>
        <taxon>Sordariales</taxon>
        <taxon>Chaetomiaceae</taxon>
        <taxon>Staphylotrichum</taxon>
    </lineage>
</organism>
<proteinExistence type="predicted"/>
<evidence type="ECO:0000313" key="2">
    <source>
        <dbReference type="EMBL" id="KAG7290305.1"/>
    </source>
</evidence>